<dbReference type="Gene3D" id="1.10.287.1120">
    <property type="entry name" value="Bipartite methylase S protein"/>
    <property type="match status" value="1"/>
</dbReference>
<name>A0A4R0XKR5_9MOLU</name>
<dbReference type="AlphaFoldDB" id="A0A4R0XKR5"/>
<comment type="caution">
    <text evidence="1">The sequence shown here is derived from an EMBL/GenBank/DDBJ whole genome shotgun (WGS) entry which is preliminary data.</text>
</comment>
<dbReference type="EMBL" id="PSZO01000014">
    <property type="protein sequence ID" value="TCG11054.1"/>
    <property type="molecule type" value="Genomic_DNA"/>
</dbReference>
<evidence type="ECO:0008006" key="3">
    <source>
        <dbReference type="Google" id="ProtNLM"/>
    </source>
</evidence>
<accession>A0A4R0XKR5</accession>
<keyword evidence="2" id="KW-1185">Reference proteome</keyword>
<dbReference type="Proteomes" id="UP000294192">
    <property type="component" value="Unassembled WGS sequence"/>
</dbReference>
<proteinExistence type="predicted"/>
<evidence type="ECO:0000313" key="1">
    <source>
        <dbReference type="EMBL" id="TCG11054.1"/>
    </source>
</evidence>
<evidence type="ECO:0000313" key="2">
    <source>
        <dbReference type="Proteomes" id="UP000294192"/>
    </source>
</evidence>
<dbReference type="RefSeq" id="WP_131599261.1">
    <property type="nucleotide sequence ID" value="NZ_CBDBYK010000013.1"/>
</dbReference>
<reference evidence="1 2" key="1">
    <citation type="submission" date="2018-02" db="EMBL/GenBank/DDBJ databases">
        <title>Mycoplasma marinum and Mycoplasma todarodis sp. nov., moderately halophilic and psychrotolerant mycoplasmas isolated from cephalopods.</title>
        <authorList>
            <person name="Viver T."/>
        </authorList>
    </citation>
    <scope>NUCLEOTIDE SEQUENCE [LARGE SCALE GENOMIC DNA]</scope>
    <source>
        <strain evidence="1 2">PE</strain>
    </source>
</reference>
<protein>
    <recommendedName>
        <fullName evidence="3">Lipoprotein</fullName>
    </recommendedName>
</protein>
<gene>
    <name evidence="1" type="ORF">C4B24_03150</name>
</gene>
<dbReference type="PROSITE" id="PS51257">
    <property type="entry name" value="PROKAR_LIPOPROTEIN"/>
    <property type="match status" value="1"/>
</dbReference>
<organism evidence="1 2">
    <name type="scientific">Mycoplasma marinum</name>
    <dbReference type="NCBI Taxonomy" id="1937190"/>
    <lineage>
        <taxon>Bacteria</taxon>
        <taxon>Bacillati</taxon>
        <taxon>Mycoplasmatota</taxon>
        <taxon>Mollicutes</taxon>
        <taxon>Mycoplasmataceae</taxon>
        <taxon>Mycoplasma</taxon>
    </lineage>
</organism>
<sequence>MKRTIKLGSIAAASIVALPIIVAVSCGTPNLSAEEISGNDGNTIGNDETPKINFTVKGKPVVEKTFKIVQSPNTLNIGKDYKNDEWVGFNKQIKTDLFKKYLTPEEYDIWKQASVSISTKELDKAIKNKNEKEINSSLFKIKELLLGKLVPLMEQIKVIPIKITYTDKTKNPKKHSLTLNKDVQPLIETFKLLWSRILIKTEVQFAQNNVALSLSVDYLKNGFKTINNSINSTKSELNDIVGSKNDPLIEAYAIDNKITKLEAVDKIFGTKVMNKKITDWSKVTKNIKQKIRETEDTINKINNL</sequence>